<protein>
    <submittedName>
        <fullName evidence="2">Uncharacterized protein</fullName>
    </submittedName>
</protein>
<sequence>MVDAETPRPPGTPPGPVRAGDSSRSLEHRRNVSGGLWYSHKTQVQEVLTPWLGYDTASESRTRSTRTVVTSGDASGGAAFPCQPAPTQLFVPRLRMCGTFVTAAVPHMPGDEHTSVKVGGPIGVENC</sequence>
<dbReference type="EMBL" id="JACEEZ010009780">
    <property type="protein sequence ID" value="KAG0722289.1"/>
    <property type="molecule type" value="Genomic_DNA"/>
</dbReference>
<name>A0A8J4YG64_CHIOP</name>
<comment type="caution">
    <text evidence="2">The sequence shown here is derived from an EMBL/GenBank/DDBJ whole genome shotgun (WGS) entry which is preliminary data.</text>
</comment>
<keyword evidence="3" id="KW-1185">Reference proteome</keyword>
<evidence type="ECO:0000256" key="1">
    <source>
        <dbReference type="SAM" id="MobiDB-lite"/>
    </source>
</evidence>
<feature type="region of interest" description="Disordered" evidence="1">
    <location>
        <begin position="57"/>
        <end position="79"/>
    </location>
</feature>
<evidence type="ECO:0000313" key="3">
    <source>
        <dbReference type="Proteomes" id="UP000770661"/>
    </source>
</evidence>
<feature type="region of interest" description="Disordered" evidence="1">
    <location>
        <begin position="1"/>
        <end position="33"/>
    </location>
</feature>
<dbReference type="AlphaFoldDB" id="A0A8J4YG64"/>
<gene>
    <name evidence="2" type="ORF">GWK47_000611</name>
</gene>
<proteinExistence type="predicted"/>
<dbReference type="Proteomes" id="UP000770661">
    <property type="component" value="Unassembled WGS sequence"/>
</dbReference>
<evidence type="ECO:0000313" key="2">
    <source>
        <dbReference type="EMBL" id="KAG0722289.1"/>
    </source>
</evidence>
<accession>A0A8J4YG64</accession>
<organism evidence="2 3">
    <name type="scientific">Chionoecetes opilio</name>
    <name type="common">Atlantic snow crab</name>
    <name type="synonym">Cancer opilio</name>
    <dbReference type="NCBI Taxonomy" id="41210"/>
    <lineage>
        <taxon>Eukaryota</taxon>
        <taxon>Metazoa</taxon>
        <taxon>Ecdysozoa</taxon>
        <taxon>Arthropoda</taxon>
        <taxon>Crustacea</taxon>
        <taxon>Multicrustacea</taxon>
        <taxon>Malacostraca</taxon>
        <taxon>Eumalacostraca</taxon>
        <taxon>Eucarida</taxon>
        <taxon>Decapoda</taxon>
        <taxon>Pleocyemata</taxon>
        <taxon>Brachyura</taxon>
        <taxon>Eubrachyura</taxon>
        <taxon>Majoidea</taxon>
        <taxon>Majidae</taxon>
        <taxon>Chionoecetes</taxon>
    </lineage>
</organism>
<reference evidence="2" key="1">
    <citation type="submission" date="2020-07" db="EMBL/GenBank/DDBJ databases">
        <title>The High-quality genome of the commercially important snow crab, Chionoecetes opilio.</title>
        <authorList>
            <person name="Jeong J.-H."/>
            <person name="Ryu S."/>
        </authorList>
    </citation>
    <scope>NUCLEOTIDE SEQUENCE</scope>
    <source>
        <strain evidence="2">MADBK_172401_WGS</strain>
        <tissue evidence="2">Digestive gland</tissue>
    </source>
</reference>
<feature type="compositionally biased region" description="Pro residues" evidence="1">
    <location>
        <begin position="7"/>
        <end position="16"/>
    </location>
</feature>